<gene>
    <name evidence="2" type="ORF">A3770_16p76890</name>
</gene>
<evidence type="ECO:0000313" key="3">
    <source>
        <dbReference type="Proteomes" id="UP000316726"/>
    </source>
</evidence>
<feature type="compositionally biased region" description="Gly residues" evidence="1">
    <location>
        <begin position="51"/>
        <end position="64"/>
    </location>
</feature>
<dbReference type="AlphaFoldDB" id="A0A5B8MXV0"/>
<dbReference type="EMBL" id="CP031049">
    <property type="protein sequence ID" value="QDZ25171.1"/>
    <property type="molecule type" value="Genomic_DNA"/>
</dbReference>
<accession>A0A5B8MXV0</accession>
<dbReference type="Proteomes" id="UP000316726">
    <property type="component" value="Chromosome 16"/>
</dbReference>
<reference evidence="2 3" key="1">
    <citation type="submission" date="2018-07" db="EMBL/GenBank/DDBJ databases">
        <title>The complete nuclear genome of the prasinophyte Chloropicon primus (CCMP1205).</title>
        <authorList>
            <person name="Pombert J.-F."/>
            <person name="Otis C."/>
            <person name="Turmel M."/>
            <person name="Lemieux C."/>
        </authorList>
    </citation>
    <scope>NUCLEOTIDE SEQUENCE [LARGE SCALE GENOMIC DNA]</scope>
    <source>
        <strain evidence="2 3">CCMP1205</strain>
    </source>
</reference>
<feature type="region of interest" description="Disordered" evidence="1">
    <location>
        <begin position="36"/>
        <end position="71"/>
    </location>
</feature>
<sequence length="571" mass="62390">MVEDDLDDLNFDLESPFDAAKSKHGCVVSRVLGGDAKTTKAKASSSDACEGMGGGAKGHGGVGRLGKKRKPAGRFSVESILEHRQRRKVLQEKTQERLSKLKGEQGAKGGAEDEEEVQRRYEEKAKIQSDLVAASKMDALAKQIWKDIGTAENEDQEPVLFLDLADFAKACEGAFRSEGSSGESRAGSTVQELKLCSDACEDFGIDLVECQDLLTDELLSGRWLNGNLRTLGSPSSSGAGPDGGRLLWLEKLCGGHEEESEDVFAGHFASKNLCSSASTGGIEEESKDSKSPSTLLTEKATRQLKGCLSCSGNNSLVMLSTLNILHASLVRRKEQGGVNYSESPQKVAEVIYYLTQVCASSPGGMVYDLGLAIICQMLSQIDGFPTLRVVYKHFMGAHRRTWGEGENTDEAIGLKCSSAHYALRRVVRDIYFESAANHGPDVSRHALSLIGHYLWDDICTLAARPRPIPAESLEELERQILEGDLDQALNHSVGGKHGLWGLHDMVKMLDLFLSCLPSHVDGKTVLETDEDLQRRLTNFLKDSMKKLKKVEKESARYTRVLVSELLATLRL</sequence>
<keyword evidence="3" id="KW-1185">Reference proteome</keyword>
<name>A0A5B8MXV0_9CHLO</name>
<evidence type="ECO:0000313" key="2">
    <source>
        <dbReference type="EMBL" id="QDZ25171.1"/>
    </source>
</evidence>
<evidence type="ECO:0000256" key="1">
    <source>
        <dbReference type="SAM" id="MobiDB-lite"/>
    </source>
</evidence>
<organism evidence="2 3">
    <name type="scientific">Chloropicon primus</name>
    <dbReference type="NCBI Taxonomy" id="1764295"/>
    <lineage>
        <taxon>Eukaryota</taxon>
        <taxon>Viridiplantae</taxon>
        <taxon>Chlorophyta</taxon>
        <taxon>Chloropicophyceae</taxon>
        <taxon>Chloropicales</taxon>
        <taxon>Chloropicaceae</taxon>
        <taxon>Chloropicon</taxon>
    </lineage>
</organism>
<proteinExistence type="predicted"/>
<protein>
    <submittedName>
        <fullName evidence="2">Uncharacterized protein</fullName>
    </submittedName>
</protein>